<dbReference type="EMBL" id="CM010718">
    <property type="protein sequence ID" value="RZC59880.1"/>
    <property type="molecule type" value="Genomic_DNA"/>
</dbReference>
<dbReference type="Gramene" id="RZC59880">
    <property type="protein sequence ID" value="RZC59880"/>
    <property type="gene ID" value="C5167_007182"/>
</dbReference>
<protein>
    <submittedName>
        <fullName evidence="1">Uncharacterized protein</fullName>
    </submittedName>
</protein>
<dbReference type="AlphaFoldDB" id="A0A4Y7JIL0"/>
<evidence type="ECO:0000313" key="1">
    <source>
        <dbReference type="EMBL" id="RZC59880.1"/>
    </source>
</evidence>
<name>A0A4Y7JIL0_PAPSO</name>
<accession>A0A4Y7JIL0</accession>
<keyword evidence="2" id="KW-1185">Reference proteome</keyword>
<evidence type="ECO:0000313" key="2">
    <source>
        <dbReference type="Proteomes" id="UP000316621"/>
    </source>
</evidence>
<sequence>MMDEIGDCGLDVNGRKLSFEYRIGEIFELASEDPIGDEPYNMNLIQPRTMVSYFPL</sequence>
<reference evidence="1 2" key="1">
    <citation type="journal article" date="2018" name="Science">
        <title>The opium poppy genome and morphinan production.</title>
        <authorList>
            <person name="Guo L."/>
            <person name="Winzer T."/>
            <person name="Yang X."/>
            <person name="Li Y."/>
            <person name="Ning Z."/>
            <person name="He Z."/>
            <person name="Teodor R."/>
            <person name="Lu Y."/>
            <person name="Bowser T.A."/>
            <person name="Graham I.A."/>
            <person name="Ye K."/>
        </authorList>
    </citation>
    <scope>NUCLEOTIDE SEQUENCE [LARGE SCALE GENOMIC DNA]</scope>
    <source>
        <strain evidence="2">cv. HN1</strain>
        <tissue evidence="1">Leaves</tissue>
    </source>
</reference>
<organism evidence="1 2">
    <name type="scientific">Papaver somniferum</name>
    <name type="common">Opium poppy</name>
    <dbReference type="NCBI Taxonomy" id="3469"/>
    <lineage>
        <taxon>Eukaryota</taxon>
        <taxon>Viridiplantae</taxon>
        <taxon>Streptophyta</taxon>
        <taxon>Embryophyta</taxon>
        <taxon>Tracheophyta</taxon>
        <taxon>Spermatophyta</taxon>
        <taxon>Magnoliopsida</taxon>
        <taxon>Ranunculales</taxon>
        <taxon>Papaveraceae</taxon>
        <taxon>Papaveroideae</taxon>
        <taxon>Papaver</taxon>
    </lineage>
</organism>
<gene>
    <name evidence="1" type="ORF">C5167_007182</name>
</gene>
<proteinExistence type="predicted"/>
<dbReference type="Proteomes" id="UP000316621">
    <property type="component" value="Chromosome 4"/>
</dbReference>